<dbReference type="Pfam" id="PF05461">
    <property type="entry name" value="ApoL"/>
    <property type="match status" value="1"/>
</dbReference>
<feature type="transmembrane region" description="Helical" evidence="3">
    <location>
        <begin position="263"/>
        <end position="284"/>
    </location>
</feature>
<dbReference type="GO" id="GO:0008289">
    <property type="term" value="F:lipid binding"/>
    <property type="evidence" value="ECO:0007669"/>
    <property type="project" value="InterPro"/>
</dbReference>
<accession>A0A8S3V3D9</accession>
<dbReference type="AlphaFoldDB" id="A0A8S3V3D9"/>
<keyword evidence="5" id="KW-1185">Reference proteome</keyword>
<feature type="transmembrane region" description="Helical" evidence="3">
    <location>
        <begin position="137"/>
        <end position="164"/>
    </location>
</feature>
<organism evidence="4 5">
    <name type="scientific">Mytilus edulis</name>
    <name type="common">Blue mussel</name>
    <dbReference type="NCBI Taxonomy" id="6550"/>
    <lineage>
        <taxon>Eukaryota</taxon>
        <taxon>Metazoa</taxon>
        <taxon>Spiralia</taxon>
        <taxon>Lophotrochozoa</taxon>
        <taxon>Mollusca</taxon>
        <taxon>Bivalvia</taxon>
        <taxon>Autobranchia</taxon>
        <taxon>Pteriomorphia</taxon>
        <taxon>Mytilida</taxon>
        <taxon>Mytiloidea</taxon>
        <taxon>Mytilidae</taxon>
        <taxon>Mytilinae</taxon>
        <taxon>Mytilus</taxon>
    </lineage>
</organism>
<keyword evidence="3" id="KW-0812">Transmembrane</keyword>
<evidence type="ECO:0000313" key="5">
    <source>
        <dbReference type="Proteomes" id="UP000683360"/>
    </source>
</evidence>
<evidence type="ECO:0000256" key="1">
    <source>
        <dbReference type="ARBA" id="ARBA00010090"/>
    </source>
</evidence>
<dbReference type="PANTHER" id="PTHR14096:SF28">
    <property type="entry name" value="APOLIPOPROTEIN L, 1-RELATED"/>
    <property type="match status" value="1"/>
</dbReference>
<dbReference type="Proteomes" id="UP000683360">
    <property type="component" value="Unassembled WGS sequence"/>
</dbReference>
<dbReference type="EMBL" id="CAJPWZ010002931">
    <property type="protein sequence ID" value="CAG2248272.1"/>
    <property type="molecule type" value="Genomic_DNA"/>
</dbReference>
<dbReference type="OrthoDB" id="6363454at2759"/>
<comment type="similarity">
    <text evidence="1">Belongs to the apolipoprotein L family.</text>
</comment>
<dbReference type="GO" id="GO:0042157">
    <property type="term" value="P:lipoprotein metabolic process"/>
    <property type="evidence" value="ECO:0007669"/>
    <property type="project" value="InterPro"/>
</dbReference>
<protein>
    <submittedName>
        <fullName evidence="4">Uncharacterized protein</fullName>
    </submittedName>
</protein>
<evidence type="ECO:0000256" key="2">
    <source>
        <dbReference type="SAM" id="Coils"/>
    </source>
</evidence>
<keyword evidence="3" id="KW-1133">Transmembrane helix</keyword>
<comment type="caution">
    <text evidence="4">The sequence shown here is derived from an EMBL/GenBank/DDBJ whole genome shotgun (WGS) entry which is preliminary data.</text>
</comment>
<dbReference type="GO" id="GO:0016020">
    <property type="term" value="C:membrane"/>
    <property type="evidence" value="ECO:0007669"/>
    <property type="project" value="TreeGrafter"/>
</dbReference>
<evidence type="ECO:0000313" key="4">
    <source>
        <dbReference type="EMBL" id="CAG2248272.1"/>
    </source>
</evidence>
<dbReference type="PANTHER" id="PTHR14096">
    <property type="entry name" value="APOLIPOPROTEIN L"/>
    <property type="match status" value="1"/>
</dbReference>
<gene>
    <name evidence="4" type="ORF">MEDL_60129</name>
</gene>
<evidence type="ECO:0000256" key="3">
    <source>
        <dbReference type="SAM" id="Phobius"/>
    </source>
</evidence>
<dbReference type="GO" id="GO:0005576">
    <property type="term" value="C:extracellular region"/>
    <property type="evidence" value="ECO:0007669"/>
    <property type="project" value="InterPro"/>
</dbReference>
<keyword evidence="2" id="KW-0175">Coiled coil</keyword>
<dbReference type="InterPro" id="IPR008405">
    <property type="entry name" value="ApoL"/>
</dbReference>
<dbReference type="SUPFAM" id="SSF58100">
    <property type="entry name" value="Bacterial hemolysins"/>
    <property type="match status" value="1"/>
</dbReference>
<reference evidence="4" key="1">
    <citation type="submission" date="2021-03" db="EMBL/GenBank/DDBJ databases">
        <authorList>
            <person name="Bekaert M."/>
        </authorList>
    </citation>
    <scope>NUCLEOTIDE SEQUENCE</scope>
</reference>
<sequence>MGTKYFRELELQHMCSQEDIRNMQTGFNEYTKRVADCFKHQIEIEHKRYHQLLSMMQDMKGAQVPSERITKLKDCLRRLQINKESAVEELTNLADNLDEHFSKIQKAKIAGSAVSIGGGIIIIVGLALIPFSFGTSAILSITGGAISGAGGMTAGGSSIVDAVLSSKRSKSAKKILDDYNSIINELKVECLEIGQVLSKNSSNMETEFKPWCNFWNKMVHGLSSAKTSWNSIVNPILNSLKLASFGEDIATAGLRGASVAGRAFTLIGGGIGLILMPIDIYVLVDSAIDVHKNNPHNVSMQIRNIADKIKKECPSDQEIDNMIEATFNRRTISDREVYQTIH</sequence>
<dbReference type="GO" id="GO:0006869">
    <property type="term" value="P:lipid transport"/>
    <property type="evidence" value="ECO:0007669"/>
    <property type="project" value="InterPro"/>
</dbReference>
<proteinExistence type="inferred from homology"/>
<dbReference type="Gene3D" id="1.20.1170.10">
    <property type="match status" value="1"/>
</dbReference>
<name>A0A8S3V3D9_MYTED</name>
<keyword evidence="3" id="KW-0472">Membrane</keyword>
<feature type="transmembrane region" description="Helical" evidence="3">
    <location>
        <begin position="109"/>
        <end position="131"/>
    </location>
</feature>
<feature type="coiled-coil region" evidence="2">
    <location>
        <begin position="69"/>
        <end position="107"/>
    </location>
</feature>